<dbReference type="EMBL" id="BAAFSV010000005">
    <property type="protein sequence ID" value="GAB1318536.1"/>
    <property type="molecule type" value="Genomic_DNA"/>
</dbReference>
<gene>
    <name evidence="3" type="ORF">MFIFM68171_08746</name>
</gene>
<keyword evidence="2" id="KW-0472">Membrane</keyword>
<reference evidence="3 4" key="1">
    <citation type="submission" date="2024-09" db="EMBL/GenBank/DDBJ databases">
        <title>Itraconazole resistance in Madurella fahalii resulting from another homologue of gene encoding cytochrome P450 14-alpha sterol demethylase (CYP51).</title>
        <authorList>
            <person name="Yoshioka I."/>
            <person name="Fahal A.H."/>
            <person name="Kaneko S."/>
            <person name="Yaguchi T."/>
        </authorList>
    </citation>
    <scope>NUCLEOTIDE SEQUENCE [LARGE SCALE GENOMIC DNA]</scope>
    <source>
        <strain evidence="3 4">IFM 68171</strain>
    </source>
</reference>
<organism evidence="3 4">
    <name type="scientific">Madurella fahalii</name>
    <dbReference type="NCBI Taxonomy" id="1157608"/>
    <lineage>
        <taxon>Eukaryota</taxon>
        <taxon>Fungi</taxon>
        <taxon>Dikarya</taxon>
        <taxon>Ascomycota</taxon>
        <taxon>Pezizomycotina</taxon>
        <taxon>Sordariomycetes</taxon>
        <taxon>Sordariomycetidae</taxon>
        <taxon>Sordariales</taxon>
        <taxon>Sordariales incertae sedis</taxon>
        <taxon>Madurella</taxon>
    </lineage>
</organism>
<name>A0ABQ0GLD5_9PEZI</name>
<evidence type="ECO:0008006" key="5">
    <source>
        <dbReference type="Google" id="ProtNLM"/>
    </source>
</evidence>
<feature type="transmembrane region" description="Helical" evidence="2">
    <location>
        <begin position="71"/>
        <end position="92"/>
    </location>
</feature>
<evidence type="ECO:0000313" key="4">
    <source>
        <dbReference type="Proteomes" id="UP001628179"/>
    </source>
</evidence>
<accession>A0ABQ0GLD5</accession>
<evidence type="ECO:0000313" key="3">
    <source>
        <dbReference type="EMBL" id="GAB1318536.1"/>
    </source>
</evidence>
<keyword evidence="2" id="KW-0812">Transmembrane</keyword>
<comment type="caution">
    <text evidence="3">The sequence shown here is derived from an EMBL/GenBank/DDBJ whole genome shotgun (WGS) entry which is preliminary data.</text>
</comment>
<dbReference type="Proteomes" id="UP001628179">
    <property type="component" value="Unassembled WGS sequence"/>
</dbReference>
<dbReference type="GeneID" id="98179488"/>
<dbReference type="RefSeq" id="XP_070920266.1">
    <property type="nucleotide sequence ID" value="XM_071064165.1"/>
</dbReference>
<evidence type="ECO:0000256" key="2">
    <source>
        <dbReference type="SAM" id="Phobius"/>
    </source>
</evidence>
<keyword evidence="2" id="KW-1133">Transmembrane helix</keyword>
<keyword evidence="4" id="KW-1185">Reference proteome</keyword>
<evidence type="ECO:0000256" key="1">
    <source>
        <dbReference type="SAM" id="MobiDB-lite"/>
    </source>
</evidence>
<sequence length="176" mass="18792">MPSISFSSLGGADRWVDSVVSSIQARQIPDAAGGPPFTFSDPTDAANVYTGPYDRSGSREGGDGVNLSPGILGALIVSVLAFFALITGLCAYRDHQWRKSAKKLEAAMKENPSVIGSVAGTVEPPPPYDAVHLPYRHPAAVHQWDRPRGISDGEEGIELHPTVTNGMEPGRQSQRR</sequence>
<feature type="region of interest" description="Disordered" evidence="1">
    <location>
        <begin position="154"/>
        <end position="176"/>
    </location>
</feature>
<proteinExistence type="predicted"/>
<protein>
    <recommendedName>
        <fullName evidence="5">Transmembrane protein</fullName>
    </recommendedName>
</protein>